<dbReference type="AlphaFoldDB" id="A0A0C2J0S5"/>
<dbReference type="Proteomes" id="UP000031668">
    <property type="component" value="Unassembled WGS sequence"/>
</dbReference>
<dbReference type="Pfam" id="PF26215">
    <property type="entry name" value="HTH_animal"/>
    <property type="match status" value="1"/>
</dbReference>
<protein>
    <recommendedName>
        <fullName evidence="1">Helix-turn-helix domain-containing protein</fullName>
    </recommendedName>
</protein>
<organism evidence="2 3">
    <name type="scientific">Thelohanellus kitauei</name>
    <name type="common">Myxosporean</name>
    <dbReference type="NCBI Taxonomy" id="669202"/>
    <lineage>
        <taxon>Eukaryota</taxon>
        <taxon>Metazoa</taxon>
        <taxon>Cnidaria</taxon>
        <taxon>Myxozoa</taxon>
        <taxon>Myxosporea</taxon>
        <taxon>Bivalvulida</taxon>
        <taxon>Platysporina</taxon>
        <taxon>Myxobolidae</taxon>
        <taxon>Thelohanellus</taxon>
    </lineage>
</organism>
<gene>
    <name evidence="2" type="ORF">RF11_12566</name>
</gene>
<dbReference type="InterPro" id="IPR058912">
    <property type="entry name" value="HTH_animal"/>
</dbReference>
<feature type="domain" description="Helix-turn-helix" evidence="1">
    <location>
        <begin position="61"/>
        <end position="118"/>
    </location>
</feature>
<accession>A0A0C2J0S5</accession>
<reference evidence="2 3" key="1">
    <citation type="journal article" date="2014" name="Genome Biol. Evol.">
        <title>The genome of the myxosporean Thelohanellus kitauei shows adaptations to nutrient acquisition within its fish host.</title>
        <authorList>
            <person name="Yang Y."/>
            <person name="Xiong J."/>
            <person name="Zhou Z."/>
            <person name="Huo F."/>
            <person name="Miao W."/>
            <person name="Ran C."/>
            <person name="Liu Y."/>
            <person name="Zhang J."/>
            <person name="Feng J."/>
            <person name="Wang M."/>
            <person name="Wang M."/>
            <person name="Wang L."/>
            <person name="Yao B."/>
        </authorList>
    </citation>
    <scope>NUCLEOTIDE SEQUENCE [LARGE SCALE GENOMIC DNA]</scope>
    <source>
        <strain evidence="2">Wuqing</strain>
    </source>
</reference>
<keyword evidence="3" id="KW-1185">Reference proteome</keyword>
<comment type="caution">
    <text evidence="2">The sequence shown here is derived from an EMBL/GenBank/DDBJ whole genome shotgun (WGS) entry which is preliminary data.</text>
</comment>
<evidence type="ECO:0000313" key="2">
    <source>
        <dbReference type="EMBL" id="KII62622.1"/>
    </source>
</evidence>
<name>A0A0C2J0S5_THEKT</name>
<evidence type="ECO:0000259" key="1">
    <source>
        <dbReference type="Pfam" id="PF26215"/>
    </source>
</evidence>
<sequence>MNGLAPTTSCLIAEALKYDLRHQFGDMQRGNLVSFLDLVLWNNAENIEYARHLKKIHSFNYIHQASWHPWATKKGVIHSQFIRIIITNSEPCIRNIFVELLMRKLFACGYSPRLLKSILNRTTSILNTPGYIDAKKLANIHKRCRHILSHFSYNSINSKLQKLYSHEGITSKYNFSQYNPKCMRQHLKDLYTAIRERIMNIQSREKCQKLDDPLVMKSEIGTLEILRPKTYSQH</sequence>
<evidence type="ECO:0000313" key="3">
    <source>
        <dbReference type="Proteomes" id="UP000031668"/>
    </source>
</evidence>
<proteinExistence type="predicted"/>
<dbReference type="EMBL" id="JWZT01004920">
    <property type="protein sequence ID" value="KII62622.1"/>
    <property type="molecule type" value="Genomic_DNA"/>
</dbReference>